<reference evidence="1 3" key="5">
    <citation type="journal article" date="2003" name="Virology">
        <title>The genome of the Cryptophlebia leucotreta granulovirus.</title>
        <authorList>
            <person name="Lange M."/>
            <person name="Jehle J.A."/>
        </authorList>
    </citation>
    <scope>NUCLEOTIDE SEQUENCE [LARGE SCALE GENOMIC DNA]</scope>
    <source>
        <strain evidence="1">CV3</strain>
    </source>
</reference>
<dbReference type="InterPro" id="IPR009265">
    <property type="entry name" value="AcMNPV_Orf29"/>
</dbReference>
<reference evidence="1" key="1">
    <citation type="submission" date="1993-12" db="EMBL/GenBank/DDBJ databases">
        <authorList>
            <person name="Jehle J."/>
        </authorList>
    </citation>
    <scope>NUCLEOTIDE SEQUENCE</scope>
    <source>
        <strain evidence="1">CV3</strain>
    </source>
</reference>
<evidence type="ECO:0000313" key="2">
    <source>
        <dbReference type="EMBL" id="AUF82081.1"/>
    </source>
</evidence>
<reference evidence="1" key="6">
    <citation type="submission" date="2003-02" db="EMBL/GenBank/DDBJ databases">
        <authorList>
            <person name="Lange M."/>
            <person name="Jehle J.A."/>
        </authorList>
    </citation>
    <scope>NUCLEOTIDE SEQUENCE</scope>
    <source>
        <strain evidence="1">CV3</strain>
    </source>
</reference>
<reference evidence="2" key="7">
    <citation type="journal article" date="2017" name="Int. J. Mol. Sci.">
        <title>Genome Analysis and Genetic Stability of the Cryptophlebia leucotreta Granulovirus (CrleGV-SA) after 15 Years of Commercial Use as a Biopesticide.</title>
        <authorList>
            <person name="van der Merwe M."/>
            <person name="Jukes M.D."/>
            <person name="Rabalski L."/>
            <person name="Knox C."/>
            <person name="Opoku-Debrah J.K."/>
            <person name="Moore S.D."/>
            <person name="Krejmer-Rabalska M."/>
            <person name="Szewczyk B."/>
            <person name="Hill M.P."/>
        </authorList>
    </citation>
    <scope>NUCLEOTIDE SEQUENCE</scope>
    <source>
        <strain evidence="2">CrleGV-SA</strain>
    </source>
</reference>
<reference evidence="1 3" key="3">
    <citation type="journal article" date="1994" name="J. Gen. Virol.">
        <title>The granulin gene region of Cryptophlebia leucotreta granulosis virus: sequence analysis and phylogenetic considerations.</title>
        <authorList>
            <person name="Jehle J.A."/>
            <person name="Backhaus H."/>
        </authorList>
    </citation>
    <scope>NUCLEOTIDE SEQUENCE [LARGE SCALE GENOMIC DNA]</scope>
    <source>
        <strain evidence="1">CV3</strain>
    </source>
</reference>
<reference evidence="1 3" key="2">
    <citation type="journal article" date="1994" name="J. Gen. Virol.">
        <title>Genome organization of the DNA-binding protein gene region of Cryptophlebia leucotreta granulosis virus is closely related to that of nuclear polyhedrosis viruses.</title>
        <authorList>
            <person name="Jehle J.A."/>
            <person name="Backhaus H."/>
        </authorList>
    </citation>
    <scope>NUCLEOTIDE SEQUENCE [LARGE SCALE GENOMIC DNA]</scope>
    <source>
        <strain evidence="1">CV3</strain>
    </source>
</reference>
<dbReference type="RefSeq" id="NP_891866.1">
    <property type="nucleotide sequence ID" value="NC_005068.1"/>
</dbReference>
<evidence type="ECO:0000313" key="3">
    <source>
        <dbReference type="Proteomes" id="UP000203359"/>
    </source>
</evidence>
<dbReference type="OrthoDB" id="40383at10239"/>
<evidence type="ECO:0000313" key="1">
    <source>
        <dbReference type="EMBL" id="AAQ21616.1"/>
    </source>
</evidence>
<dbReference type="Proteomes" id="UP000203359">
    <property type="component" value="Segment"/>
</dbReference>
<organism evidence="1 3">
    <name type="scientific">Cryptophlebia leucotreta granulosis virus</name>
    <name type="common">ClGV</name>
    <name type="synonym">Cryptophlebia leucotreta granulovirus</name>
    <dbReference type="NCBI Taxonomy" id="35254"/>
    <lineage>
        <taxon>Viruses</taxon>
        <taxon>Viruses incertae sedis</taxon>
        <taxon>Naldaviricetes</taxon>
        <taxon>Lefavirales</taxon>
        <taxon>Baculoviridae</taxon>
        <taxon>Betabaculovirus</taxon>
        <taxon>Betabaculovirus cryleucotretae</taxon>
    </lineage>
</organism>
<name>Q7T5R8_GVCL</name>
<dbReference type="Pfam" id="PF06034">
    <property type="entry name" value="DUF919"/>
    <property type="match status" value="1"/>
</dbReference>
<dbReference type="EMBL" id="MF974563">
    <property type="protein sequence ID" value="AUF82081.1"/>
    <property type="molecule type" value="Genomic_DNA"/>
</dbReference>
<dbReference type="EMBL" id="AY229987">
    <property type="protein sequence ID" value="AAQ21616.1"/>
    <property type="molecule type" value="Genomic_DNA"/>
</dbReference>
<proteinExistence type="predicted"/>
<dbReference type="GeneID" id="1725061"/>
<dbReference type="KEGG" id="vg:1725061"/>
<protein>
    <submittedName>
        <fullName evidence="1">Uncharacterized protein</fullName>
    </submittedName>
</protein>
<organismHost>
    <name type="scientific">Tortricidae</name>
    <dbReference type="NCBI Taxonomy" id="7139"/>
</organismHost>
<sequence length="64" mass="8026">MDRQTDRCQSLSRQMDELCYIKKQAYIKLSHQERLLKIEKYPEKQEQKLNKMRKYFFNEIVNRL</sequence>
<keyword evidence="3" id="KW-1185">Reference proteome</keyword>
<accession>Q7T5R8</accession>
<reference evidence="1 3" key="4">
    <citation type="journal article" date="2002" name="J. Gen. Virol.">
        <title>The expansion of a hypervariable, non-hr ori-like region in the genome of Cryptophlebia leucotreta granulovirus provides in vivo evidence for the utilization of baculovirus non-hr oris during replication.</title>
        <authorList>
            <person name="Jehle J.A."/>
        </authorList>
    </citation>
    <scope>NUCLEOTIDE SEQUENCE [LARGE SCALE GENOMIC DNA]</scope>
    <source>
        <strain evidence="1">CV3</strain>
    </source>
</reference>